<keyword evidence="4 7" id="KW-0812">Transmembrane</keyword>
<comment type="similarity">
    <text evidence="7">Belongs to the binding-protein-dependent transport system permease family.</text>
</comment>
<comment type="subcellular location">
    <subcellularLocation>
        <location evidence="1 7">Cell membrane</location>
        <topology evidence="1 7">Multi-pass membrane protein</topology>
    </subcellularLocation>
</comment>
<dbReference type="PANTHER" id="PTHR30465">
    <property type="entry name" value="INNER MEMBRANE ABC TRANSPORTER"/>
    <property type="match status" value="1"/>
</dbReference>
<evidence type="ECO:0000256" key="6">
    <source>
        <dbReference type="ARBA" id="ARBA00023136"/>
    </source>
</evidence>
<name>W4LE31_ENTF1</name>
<evidence type="ECO:0000256" key="3">
    <source>
        <dbReference type="ARBA" id="ARBA00022475"/>
    </source>
</evidence>
<keyword evidence="5 7" id="KW-1133">Transmembrane helix</keyword>
<dbReference type="GO" id="GO:0055085">
    <property type="term" value="P:transmembrane transport"/>
    <property type="evidence" value="ECO:0007669"/>
    <property type="project" value="InterPro"/>
</dbReference>
<feature type="transmembrane region" description="Helical" evidence="7">
    <location>
        <begin position="426"/>
        <end position="450"/>
    </location>
</feature>
<dbReference type="Proteomes" id="UP000019141">
    <property type="component" value="Unassembled WGS sequence"/>
</dbReference>
<dbReference type="Pfam" id="PF00528">
    <property type="entry name" value="BPD_transp_1"/>
    <property type="match status" value="1"/>
</dbReference>
<keyword evidence="3" id="KW-1003">Cell membrane</keyword>
<feature type="transmembrane region" description="Helical" evidence="7">
    <location>
        <begin position="550"/>
        <end position="572"/>
    </location>
</feature>
<dbReference type="InterPro" id="IPR000515">
    <property type="entry name" value="MetI-like"/>
</dbReference>
<evidence type="ECO:0000256" key="2">
    <source>
        <dbReference type="ARBA" id="ARBA00022448"/>
    </source>
</evidence>
<feature type="domain" description="ABC transmembrane type-1" evidence="8">
    <location>
        <begin position="390"/>
        <end position="615"/>
    </location>
</feature>
<dbReference type="HOGENOM" id="CLU_437246_0_0_7"/>
<dbReference type="Gene3D" id="1.10.3720.10">
    <property type="entry name" value="MetI-like"/>
    <property type="match status" value="1"/>
</dbReference>
<organism evidence="9 10">
    <name type="scientific">Entotheonella factor</name>
    <dbReference type="NCBI Taxonomy" id="1429438"/>
    <lineage>
        <taxon>Bacteria</taxon>
        <taxon>Pseudomonadati</taxon>
        <taxon>Nitrospinota/Tectimicrobiota group</taxon>
        <taxon>Candidatus Tectimicrobiota</taxon>
        <taxon>Candidatus Entotheonellia</taxon>
        <taxon>Candidatus Entotheonellales</taxon>
        <taxon>Candidatus Entotheonellaceae</taxon>
        <taxon>Candidatus Entotheonella</taxon>
    </lineage>
</organism>
<comment type="caution">
    <text evidence="9">The sequence shown here is derived from an EMBL/GenBank/DDBJ whole genome shotgun (WGS) entry which is preliminary data.</text>
</comment>
<keyword evidence="6 7" id="KW-0472">Membrane</keyword>
<feature type="transmembrane region" description="Helical" evidence="7">
    <location>
        <begin position="492"/>
        <end position="511"/>
    </location>
</feature>
<feature type="transmembrane region" description="Helical" evidence="7">
    <location>
        <begin position="592"/>
        <end position="618"/>
    </location>
</feature>
<dbReference type="Pfam" id="PF19300">
    <property type="entry name" value="BPD_transp_1_N"/>
    <property type="match status" value="1"/>
</dbReference>
<evidence type="ECO:0000259" key="8">
    <source>
        <dbReference type="PROSITE" id="PS50928"/>
    </source>
</evidence>
<dbReference type="CDD" id="cd06261">
    <property type="entry name" value="TM_PBP2"/>
    <property type="match status" value="1"/>
</dbReference>
<gene>
    <name evidence="9" type="ORF">ETSY1_27380</name>
</gene>
<evidence type="ECO:0000313" key="9">
    <source>
        <dbReference type="EMBL" id="ETW96247.1"/>
    </source>
</evidence>
<dbReference type="InterPro" id="IPR035906">
    <property type="entry name" value="MetI-like_sf"/>
</dbReference>
<dbReference type="PANTHER" id="PTHR30465:SF0">
    <property type="entry name" value="OLIGOPEPTIDE TRANSPORT SYSTEM PERMEASE PROTEIN APPB"/>
    <property type="match status" value="1"/>
</dbReference>
<feature type="transmembrane region" description="Helical" evidence="7">
    <location>
        <begin position="9"/>
        <end position="30"/>
    </location>
</feature>
<dbReference type="PROSITE" id="PS50928">
    <property type="entry name" value="ABC_TM1"/>
    <property type="match status" value="1"/>
</dbReference>
<evidence type="ECO:0000313" key="10">
    <source>
        <dbReference type="Proteomes" id="UP000019141"/>
    </source>
</evidence>
<accession>W4LE31</accession>
<evidence type="ECO:0000256" key="4">
    <source>
        <dbReference type="ARBA" id="ARBA00022692"/>
    </source>
</evidence>
<keyword evidence="2 7" id="KW-0813">Transport</keyword>
<feature type="transmembrane region" description="Helical" evidence="7">
    <location>
        <begin position="394"/>
        <end position="414"/>
    </location>
</feature>
<keyword evidence="10" id="KW-1185">Reference proteome</keyword>
<evidence type="ECO:0000256" key="1">
    <source>
        <dbReference type="ARBA" id="ARBA00004651"/>
    </source>
</evidence>
<evidence type="ECO:0000256" key="5">
    <source>
        <dbReference type="ARBA" id="ARBA00022989"/>
    </source>
</evidence>
<dbReference type="AlphaFoldDB" id="W4LE31"/>
<reference evidence="9 10" key="1">
    <citation type="journal article" date="2014" name="Nature">
        <title>An environmental bacterial taxon with a large and distinct metabolic repertoire.</title>
        <authorList>
            <person name="Wilson M.C."/>
            <person name="Mori T."/>
            <person name="Ruckert C."/>
            <person name="Uria A.R."/>
            <person name="Helf M.J."/>
            <person name="Takada K."/>
            <person name="Gernert C."/>
            <person name="Steffens U.A."/>
            <person name="Heycke N."/>
            <person name="Schmitt S."/>
            <person name="Rinke C."/>
            <person name="Helfrich E.J."/>
            <person name="Brachmann A.O."/>
            <person name="Gurgui C."/>
            <person name="Wakimoto T."/>
            <person name="Kracht M."/>
            <person name="Crusemann M."/>
            <person name="Hentschel U."/>
            <person name="Abe I."/>
            <person name="Matsunaga S."/>
            <person name="Kalinowski J."/>
            <person name="Takeyama H."/>
            <person name="Piel J."/>
        </authorList>
    </citation>
    <scope>NUCLEOTIDE SEQUENCE [LARGE SCALE GENOMIC DNA]</scope>
    <source>
        <strain evidence="10">TSY1</strain>
    </source>
</reference>
<protein>
    <recommendedName>
        <fullName evidence="8">ABC transmembrane type-1 domain-containing protein</fullName>
    </recommendedName>
</protein>
<sequence>MGTYILRRLLITIPLLFAMTFIIFMIIQIAPGDFFNQWALQPDINQRQLRQWKREFGADKSWMTQYLMWLRGVLFDVRFTAQREWIAAFEYGAKSGPNQRENRSAFKVSGTAASHFFTRRDNDSFALAFNFENSSQTGVIGKWENPDETSANAYNQWSDETFQALEIDLRVLKFDGANLFLRIPDANKKVMVERRFIPAHGATITLSDDDYARYQVQRDHIQPINLFLIQNTGPLTPATIRFFQGDAELAAIPSQLKPQTRSRVLTKSFPEGIEDFSRVDRIRIDFEPATPDDVTVTVTVRDTQGGQYAKTMTADTAQDTIYLPFSELKAANVQLDAIESMAFSTDRPGTVMVDDLRLVRAGSGFSLSMPNFGKSISNRQPVWKTMVPFLKNTVLLNVYALLFTWLLALPIGIYSGTRPYSVGDKVVGFFAYIGMALPTFFLALLMLYGVSLTYDLSRDNPFYELLPIGGLSSANYHELSTWEKMKDLARHLILPVIVLGTSGMASLVRVLRANFLEVSQMQFVITAHAKGLSERVINYKHVLRNAITPFVASFGSLLPAMLGGSALVEIIFSYPGIGKLMLEAVRSYDIYLVMANAFVGAFLLIIGNLLADILLAWVDPRISYT</sequence>
<dbReference type="GO" id="GO:0005886">
    <property type="term" value="C:plasma membrane"/>
    <property type="evidence" value="ECO:0007669"/>
    <property type="project" value="UniProtKB-SubCell"/>
</dbReference>
<evidence type="ECO:0000256" key="7">
    <source>
        <dbReference type="RuleBase" id="RU363032"/>
    </source>
</evidence>
<dbReference type="EMBL" id="AZHW01000814">
    <property type="protein sequence ID" value="ETW96247.1"/>
    <property type="molecule type" value="Genomic_DNA"/>
</dbReference>
<dbReference type="InterPro" id="IPR045621">
    <property type="entry name" value="BPD_transp_1_N"/>
</dbReference>
<proteinExistence type="inferred from homology"/>
<dbReference type="SUPFAM" id="SSF161098">
    <property type="entry name" value="MetI-like"/>
    <property type="match status" value="1"/>
</dbReference>